<reference evidence="4" key="1">
    <citation type="journal article" date="2015" name="Nature">
        <title>Complex archaea that bridge the gap between prokaryotes and eukaryotes.</title>
        <authorList>
            <person name="Spang A."/>
            <person name="Saw J.H."/>
            <person name="Jorgensen S.L."/>
            <person name="Zaremba-Niedzwiedzka K."/>
            <person name="Martijn J."/>
            <person name="Lind A.E."/>
            <person name="van Eijk R."/>
            <person name="Schleper C."/>
            <person name="Guy L."/>
            <person name="Ettema T.J."/>
        </authorList>
    </citation>
    <scope>NUCLEOTIDE SEQUENCE</scope>
</reference>
<evidence type="ECO:0000259" key="3">
    <source>
        <dbReference type="Pfam" id="PF02769"/>
    </source>
</evidence>
<dbReference type="InterPro" id="IPR036921">
    <property type="entry name" value="PurM-like_N_sf"/>
</dbReference>
<evidence type="ECO:0000259" key="2">
    <source>
        <dbReference type="Pfam" id="PF00586"/>
    </source>
</evidence>
<dbReference type="SUPFAM" id="SSF55326">
    <property type="entry name" value="PurM N-terminal domain-like"/>
    <property type="match status" value="1"/>
</dbReference>
<evidence type="ECO:0000256" key="1">
    <source>
        <dbReference type="ARBA" id="ARBA00006243"/>
    </source>
</evidence>
<proteinExistence type="inferred from homology"/>
<organism evidence="4">
    <name type="scientific">marine sediment metagenome</name>
    <dbReference type="NCBI Taxonomy" id="412755"/>
    <lineage>
        <taxon>unclassified sequences</taxon>
        <taxon>metagenomes</taxon>
        <taxon>ecological metagenomes</taxon>
    </lineage>
</organism>
<dbReference type="AlphaFoldDB" id="A0A0F9IKF6"/>
<dbReference type="Pfam" id="PF00586">
    <property type="entry name" value="AIRS"/>
    <property type="match status" value="1"/>
</dbReference>
<dbReference type="PANTHER" id="PTHR30303">
    <property type="entry name" value="HYDROGENASE ISOENZYMES FORMATION PROTEIN HYPE"/>
    <property type="match status" value="1"/>
</dbReference>
<evidence type="ECO:0000313" key="4">
    <source>
        <dbReference type="EMBL" id="KKM20279.1"/>
    </source>
</evidence>
<dbReference type="SUPFAM" id="SSF56042">
    <property type="entry name" value="PurM C-terminal domain-like"/>
    <property type="match status" value="1"/>
</dbReference>
<sequence length="335" mass="36712">MNTFRVGKLPVELLDELLSTIGKKDPRVVVGPKVGEDATVIDFGDRYLIAKTDPVTFTTYKIGWYMVNVNANDIATMGGTPKWLLASIFLPENKTDSKLVKEIFHDIERAAEELGIVLCGGHTEITHGLDRPMVSGHMLGEVDKDKLVTNSDAKEGDEIILTKGIAIEGMALLAREREGELSKKYGDTFVKKVQNFLYDPGISVVKEALIANQAANIHAMHDPTEGGLATGLFELARVSNTGVVVYAEEINCLEEVRILCSEYKLDPMGVIASGALLIVIDPDDREAVLSKLAQDDIECSVIGRLTKKEEGLKIIKNGEVKDLPFFEVDEITKVI</sequence>
<accession>A0A0F9IKF6</accession>
<dbReference type="CDD" id="cd06061">
    <property type="entry name" value="PurM-like1"/>
    <property type="match status" value="1"/>
</dbReference>
<dbReference type="GO" id="GO:0051604">
    <property type="term" value="P:protein maturation"/>
    <property type="evidence" value="ECO:0007669"/>
    <property type="project" value="TreeGrafter"/>
</dbReference>
<feature type="domain" description="PurM-like C-terminal" evidence="3">
    <location>
        <begin position="154"/>
        <end position="310"/>
    </location>
</feature>
<dbReference type="PIRSF" id="PIRSF005644">
    <property type="entry name" value="Hdrgns_mtr_HypE"/>
    <property type="match status" value="1"/>
</dbReference>
<name>A0A0F9IKF6_9ZZZZ</name>
<protein>
    <recommendedName>
        <fullName evidence="5">PurM-like N-terminal domain-containing protein</fullName>
    </recommendedName>
</protein>
<comment type="similarity">
    <text evidence="1">Belongs to the HypE family.</text>
</comment>
<comment type="caution">
    <text evidence="4">The sequence shown here is derived from an EMBL/GenBank/DDBJ whole genome shotgun (WGS) entry which is preliminary data.</text>
</comment>
<dbReference type="EMBL" id="LAZR01013801">
    <property type="protein sequence ID" value="KKM20279.1"/>
    <property type="molecule type" value="Genomic_DNA"/>
</dbReference>
<dbReference type="InterPro" id="IPR036676">
    <property type="entry name" value="PurM-like_C_sf"/>
</dbReference>
<dbReference type="InterPro" id="IPR016188">
    <property type="entry name" value="PurM-like_N"/>
</dbReference>
<dbReference type="Gene3D" id="3.30.1330.10">
    <property type="entry name" value="PurM-like, N-terminal domain"/>
    <property type="match status" value="1"/>
</dbReference>
<dbReference type="Pfam" id="PF02769">
    <property type="entry name" value="AIRS_C"/>
    <property type="match status" value="1"/>
</dbReference>
<feature type="domain" description="PurM-like N-terminal" evidence="2">
    <location>
        <begin position="35"/>
        <end position="142"/>
    </location>
</feature>
<dbReference type="PANTHER" id="PTHR30303:SF4">
    <property type="entry name" value="HYDROGENASE EXPRESSION_FORMATION PROTEIN HYPE"/>
    <property type="match status" value="1"/>
</dbReference>
<dbReference type="Gene3D" id="3.90.650.10">
    <property type="entry name" value="PurM-like C-terminal domain"/>
    <property type="match status" value="1"/>
</dbReference>
<evidence type="ECO:0008006" key="5">
    <source>
        <dbReference type="Google" id="ProtNLM"/>
    </source>
</evidence>
<dbReference type="InterPro" id="IPR010918">
    <property type="entry name" value="PurM-like_C_dom"/>
</dbReference>
<gene>
    <name evidence="4" type="ORF">LCGC14_1647070</name>
</gene>
<dbReference type="InterPro" id="IPR011854">
    <property type="entry name" value="HypE"/>
</dbReference>